<reference evidence="2 3" key="1">
    <citation type="submission" date="2020-04" db="EMBL/GenBank/DDBJ databases">
        <title>MicrobeNet Type strains.</title>
        <authorList>
            <person name="Nicholson A.C."/>
        </authorList>
    </citation>
    <scope>NUCLEOTIDE SEQUENCE [LARGE SCALE GENOMIC DNA]</scope>
    <source>
        <strain evidence="2 3">ATCC 23612</strain>
    </source>
</reference>
<keyword evidence="3" id="KW-1185">Reference proteome</keyword>
<evidence type="ECO:0000256" key="1">
    <source>
        <dbReference type="SAM" id="MobiDB-lite"/>
    </source>
</evidence>
<dbReference type="EMBL" id="JAAXPG010000013">
    <property type="protein sequence ID" value="NKY99072.1"/>
    <property type="molecule type" value="Genomic_DNA"/>
</dbReference>
<gene>
    <name evidence="2" type="ORF">HGB44_15585</name>
</gene>
<dbReference type="Proteomes" id="UP000553209">
    <property type="component" value="Unassembled WGS sequence"/>
</dbReference>
<evidence type="ECO:0000313" key="2">
    <source>
        <dbReference type="EMBL" id="NKY99072.1"/>
    </source>
</evidence>
<protein>
    <submittedName>
        <fullName evidence="2">Uncharacterized protein</fullName>
    </submittedName>
</protein>
<name>A0A7X6MD44_9ACTN</name>
<evidence type="ECO:0000313" key="3">
    <source>
        <dbReference type="Proteomes" id="UP000553209"/>
    </source>
</evidence>
<dbReference type="AlphaFoldDB" id="A0A7X6MD44"/>
<dbReference type="RefSeq" id="WP_061082976.1">
    <property type="nucleotide sequence ID" value="NZ_JAAXPG010000013.1"/>
</dbReference>
<feature type="compositionally biased region" description="Basic and acidic residues" evidence="1">
    <location>
        <begin position="106"/>
        <end position="119"/>
    </location>
</feature>
<feature type="region of interest" description="Disordered" evidence="1">
    <location>
        <begin position="106"/>
        <end position="143"/>
    </location>
</feature>
<comment type="caution">
    <text evidence="2">The sequence shown here is derived from an EMBL/GenBank/DDBJ whole genome shotgun (WGS) entry which is preliminary data.</text>
</comment>
<sequence length="367" mass="39397">MDLTGWLLRRAVPCAFVVTAIGGTGARLAVERTLRERGWKQALSPAEADLLVVCGPEHADMDKAIGRVWGQIPGPRARVRAESANGAARLLDEARVDLLDLTRQRRDADERDRTAREQAESESDGDEDMPMPGGVPMADRGEDRDGLKLDQLHIALGPALPDWPAGLSLRLTLQGDVVQEARTSIVGGSPTTVPFWSSPPSEADSPPDRASFRAAHALDSLQRFLAVSGWPIAVTGRRLRDALLEGGGPTGDVRREALRWLRRVRRSRMLHWSTDGLGRVADGAPQALRGDAADRWSRWLDTVEDALGASGGHSAPSNPPRTKTAHAALELLPSLVVGQELAAVRLIVASLDPDTEALGAYAPEPGA</sequence>
<proteinExistence type="predicted"/>
<feature type="compositionally biased region" description="Acidic residues" evidence="1">
    <location>
        <begin position="120"/>
        <end position="129"/>
    </location>
</feature>
<accession>A0A7X6MD44</accession>
<organism evidence="2 3">
    <name type="scientific">Nocardiopsis alborubida</name>
    <dbReference type="NCBI Taxonomy" id="146802"/>
    <lineage>
        <taxon>Bacteria</taxon>
        <taxon>Bacillati</taxon>
        <taxon>Actinomycetota</taxon>
        <taxon>Actinomycetes</taxon>
        <taxon>Streptosporangiales</taxon>
        <taxon>Nocardiopsidaceae</taxon>
        <taxon>Nocardiopsis</taxon>
    </lineage>
</organism>